<dbReference type="Pfam" id="PF12937">
    <property type="entry name" value="F-box-like"/>
    <property type="match status" value="1"/>
</dbReference>
<keyword evidence="3" id="KW-1185">Reference proteome</keyword>
<dbReference type="Proteomes" id="UP000193067">
    <property type="component" value="Unassembled WGS sequence"/>
</dbReference>
<dbReference type="PANTHER" id="PTHR38926">
    <property type="entry name" value="F-BOX DOMAIN CONTAINING PROTEIN, EXPRESSED"/>
    <property type="match status" value="1"/>
</dbReference>
<dbReference type="SUPFAM" id="SSF81383">
    <property type="entry name" value="F-box domain"/>
    <property type="match status" value="1"/>
</dbReference>
<gene>
    <name evidence="2" type="ORF">PYCCODRAFT_1157188</name>
</gene>
<dbReference type="EMBL" id="KZ084092">
    <property type="protein sequence ID" value="OSD05591.1"/>
    <property type="molecule type" value="Genomic_DNA"/>
</dbReference>
<sequence>MSHLIKERLNMWAAASQLPPEVLLHIFKFAVHAPEDGADGGLSLKHRSSRVVASTRALHSLTHVCKWWRDVALNSPTLWTRIDNHKPAQLDAFLARSRSAPISVHVSTNDSDYLDTFIRGHSGRLRRLDITAESNVYGAHDPMCLDALFQSKAPVLECLTIAVHHSYVHKGATSLLFQERVSTLHSLAISYFDSFPCIPANYFPRLTHLYVSHKYLGVPLLEHLPLLLVNTPALQHLHVSLCAFAAEAVTFARPIPLPSLRSFTCTNSDTRAALQLLNLLEYPEDVLVCLSEMHCGITSAAEVSQRISTRDAWLASMTTLEVYDAGNRYCVIAEGPRSGFMIRCRWTPSHSWAPWVVNICATVPLDSITSCELSTCSLDLAPALLSRLPGVRELAVFLPNGRYVDSTTALLQGIFVALADPTCCPDLQTLRVEGVIGGWPVLATDPFVTMVRKRFESGRPLQHVTMDVDWSAQERHHCEPALMFAVQYLPGGLTLGEGAVREHRFVMSEMWTVPDAERWWQLPPNEKTVRTFQYWNDD</sequence>
<evidence type="ECO:0000313" key="3">
    <source>
        <dbReference type="Proteomes" id="UP000193067"/>
    </source>
</evidence>
<dbReference type="InterPro" id="IPR032675">
    <property type="entry name" value="LRR_dom_sf"/>
</dbReference>
<dbReference type="STRING" id="1353009.A0A1Y2IZF0"/>
<dbReference type="AlphaFoldDB" id="A0A1Y2IZF0"/>
<dbReference type="Gene3D" id="1.20.1280.50">
    <property type="match status" value="1"/>
</dbReference>
<proteinExistence type="predicted"/>
<reference evidence="2 3" key="1">
    <citation type="journal article" date="2015" name="Biotechnol. Biofuels">
        <title>Enhanced degradation of softwood versus hardwood by the white-rot fungus Pycnoporus coccineus.</title>
        <authorList>
            <person name="Couturier M."/>
            <person name="Navarro D."/>
            <person name="Chevret D."/>
            <person name="Henrissat B."/>
            <person name="Piumi F."/>
            <person name="Ruiz-Duenas F.J."/>
            <person name="Martinez A.T."/>
            <person name="Grigoriev I.V."/>
            <person name="Riley R."/>
            <person name="Lipzen A."/>
            <person name="Berrin J.G."/>
            <person name="Master E.R."/>
            <person name="Rosso M.N."/>
        </authorList>
    </citation>
    <scope>NUCLEOTIDE SEQUENCE [LARGE SCALE GENOMIC DNA]</scope>
    <source>
        <strain evidence="2 3">BRFM310</strain>
    </source>
</reference>
<dbReference type="InterPro" id="IPR036047">
    <property type="entry name" value="F-box-like_dom_sf"/>
</dbReference>
<dbReference type="OrthoDB" id="2754196at2759"/>
<dbReference type="InterPro" id="IPR001810">
    <property type="entry name" value="F-box_dom"/>
</dbReference>
<name>A0A1Y2IZF0_TRAC3</name>
<protein>
    <recommendedName>
        <fullName evidence="1">F-box domain-containing protein</fullName>
    </recommendedName>
</protein>
<evidence type="ECO:0000259" key="1">
    <source>
        <dbReference type="Pfam" id="PF12937"/>
    </source>
</evidence>
<evidence type="ECO:0000313" key="2">
    <source>
        <dbReference type="EMBL" id="OSD05591.1"/>
    </source>
</evidence>
<organism evidence="2 3">
    <name type="scientific">Trametes coccinea (strain BRFM310)</name>
    <name type="common">Pycnoporus coccineus</name>
    <dbReference type="NCBI Taxonomy" id="1353009"/>
    <lineage>
        <taxon>Eukaryota</taxon>
        <taxon>Fungi</taxon>
        <taxon>Dikarya</taxon>
        <taxon>Basidiomycota</taxon>
        <taxon>Agaricomycotina</taxon>
        <taxon>Agaricomycetes</taxon>
        <taxon>Polyporales</taxon>
        <taxon>Polyporaceae</taxon>
        <taxon>Trametes</taxon>
    </lineage>
</organism>
<dbReference type="SUPFAM" id="SSF52047">
    <property type="entry name" value="RNI-like"/>
    <property type="match status" value="1"/>
</dbReference>
<dbReference type="Gene3D" id="3.80.10.10">
    <property type="entry name" value="Ribonuclease Inhibitor"/>
    <property type="match status" value="1"/>
</dbReference>
<feature type="domain" description="F-box" evidence="1">
    <location>
        <begin position="16"/>
        <end position="84"/>
    </location>
</feature>
<accession>A0A1Y2IZF0</accession>
<dbReference type="PANTHER" id="PTHR38926:SF72">
    <property type="entry name" value="IM:7136021-RELATED"/>
    <property type="match status" value="1"/>
</dbReference>